<dbReference type="PROSITE" id="PS50943">
    <property type="entry name" value="HTH_CROC1"/>
    <property type="match status" value="1"/>
</dbReference>
<dbReference type="Pfam" id="PF13560">
    <property type="entry name" value="HTH_31"/>
    <property type="match status" value="1"/>
</dbReference>
<comment type="caution">
    <text evidence="3">The sequence shown here is derived from an EMBL/GenBank/DDBJ whole genome shotgun (WGS) entry which is preliminary data.</text>
</comment>
<organism evidence="3 4">
    <name type="scientific">Streptomyces endocoffeicus</name>
    <dbReference type="NCBI Taxonomy" id="2898945"/>
    <lineage>
        <taxon>Bacteria</taxon>
        <taxon>Bacillati</taxon>
        <taxon>Actinomycetota</taxon>
        <taxon>Actinomycetes</taxon>
        <taxon>Kitasatosporales</taxon>
        <taxon>Streptomycetaceae</taxon>
        <taxon>Streptomyces</taxon>
    </lineage>
</organism>
<protein>
    <submittedName>
        <fullName evidence="3">Helix-turn-helix transcriptional regulator</fullName>
    </submittedName>
</protein>
<dbReference type="CDD" id="cd00093">
    <property type="entry name" value="HTH_XRE"/>
    <property type="match status" value="1"/>
</dbReference>
<dbReference type="Proteomes" id="UP000621510">
    <property type="component" value="Unassembled WGS sequence"/>
</dbReference>
<feature type="domain" description="HTH cro/C1-type" evidence="2">
    <location>
        <begin position="18"/>
        <end position="73"/>
    </location>
</feature>
<reference evidence="3 4" key="1">
    <citation type="submission" date="2021-01" db="EMBL/GenBank/DDBJ databases">
        <title>WGS of actinomycetes isolated from Thailand.</title>
        <authorList>
            <person name="Thawai C."/>
        </authorList>
    </citation>
    <scope>NUCLEOTIDE SEQUENCE [LARGE SCALE GENOMIC DNA]</scope>
    <source>
        <strain evidence="3 4">CA3R110</strain>
    </source>
</reference>
<evidence type="ECO:0000313" key="3">
    <source>
        <dbReference type="EMBL" id="MBL1115412.1"/>
    </source>
</evidence>
<proteinExistence type="predicted"/>
<accession>A0ABS1PSK1</accession>
<evidence type="ECO:0000259" key="2">
    <source>
        <dbReference type="PROSITE" id="PS50943"/>
    </source>
</evidence>
<dbReference type="SUPFAM" id="SSF47413">
    <property type="entry name" value="lambda repressor-like DNA-binding domains"/>
    <property type="match status" value="1"/>
</dbReference>
<evidence type="ECO:0000313" key="4">
    <source>
        <dbReference type="Proteomes" id="UP000621510"/>
    </source>
</evidence>
<gene>
    <name evidence="3" type="ORF">JK364_23870</name>
</gene>
<name>A0ABS1PSK1_9ACTN</name>
<dbReference type="InterPro" id="IPR010982">
    <property type="entry name" value="Lambda_DNA-bd_dom_sf"/>
</dbReference>
<dbReference type="RefSeq" id="WP_201853204.1">
    <property type="nucleotide sequence ID" value="NZ_JAERRG010000009.1"/>
</dbReference>
<dbReference type="SMART" id="SM00530">
    <property type="entry name" value="HTH_XRE"/>
    <property type="match status" value="1"/>
</dbReference>
<dbReference type="Gene3D" id="1.10.260.40">
    <property type="entry name" value="lambda repressor-like DNA-binding domains"/>
    <property type="match status" value="1"/>
</dbReference>
<dbReference type="InterPro" id="IPR001387">
    <property type="entry name" value="Cro/C1-type_HTH"/>
</dbReference>
<keyword evidence="4" id="KW-1185">Reference proteome</keyword>
<feature type="region of interest" description="Disordered" evidence="1">
    <location>
        <begin position="88"/>
        <end position="109"/>
    </location>
</feature>
<dbReference type="EMBL" id="JAERRG010000009">
    <property type="protein sequence ID" value="MBL1115412.1"/>
    <property type="molecule type" value="Genomic_DNA"/>
</dbReference>
<evidence type="ECO:0000256" key="1">
    <source>
        <dbReference type="SAM" id="MobiDB-lite"/>
    </source>
</evidence>
<sequence>MEPNSVRATPADTPGELVRRTRQAKRMTLCQLGKLTGYSTAQVSRYERGISPLTDMVVLRRFAAALSIPPEVLGLMPEPGARHSHPAAPITPYPRLPGSRVTERIGADGGEDTVRRRQMLALTLTAAAAASAPTLTGAEPVREAALGDVLVGRLRDAMLGLPPATASPATLDLHVELARAVADFHLCRYSSLAVRLPCLLKAAHAAPEGPAVGGVLAQSYLLVTRVLVKLDEQQLGWMAADRARQLAEAAGDPLAIAEAARQLAVLARRAGWNDQAMTIALSAADAPALRDAGPDGAAARGLLIQSAAYTAARDHDQTGMRKLTAEAAAIAKELGGTRLRTHGGFSAATVQLHLVSAEDRAGDPSAAIAAADRLTAQALPTIERRARFHVDVATAYARWGRRDQCLNALLAAEVQAPEETHARPAVKTLISGLLASGRTSPELRGLAARAGVLTS</sequence>